<dbReference type="InterPro" id="IPR029762">
    <property type="entry name" value="PGP-I_bact-type"/>
</dbReference>
<keyword evidence="8" id="KW-1185">Reference proteome</keyword>
<gene>
    <name evidence="7" type="primary">pcp</name>
    <name evidence="7" type="ORF">RS82_00255</name>
</gene>
<dbReference type="CDD" id="cd00501">
    <property type="entry name" value="Peptidase_C15"/>
    <property type="match status" value="1"/>
</dbReference>
<evidence type="ECO:0000256" key="4">
    <source>
        <dbReference type="ARBA" id="ARBA00022801"/>
    </source>
</evidence>
<feature type="active site" evidence="6">
    <location>
        <position position="143"/>
    </location>
</feature>
<dbReference type="PATRIC" id="fig|69370.6.peg.269"/>
<keyword evidence="2" id="KW-0963">Cytoplasm</keyword>
<dbReference type="InterPro" id="IPR033694">
    <property type="entry name" value="PGPEP1_Cys_AS"/>
</dbReference>
<evidence type="ECO:0000313" key="8">
    <source>
        <dbReference type="Proteomes" id="UP000034098"/>
    </source>
</evidence>
<protein>
    <recommendedName>
        <fullName evidence="6">Pyroglutamyl-peptidase I</fullName>
        <ecNumber evidence="6">3.4.19.3</ecNumber>
    </recommendedName>
</protein>
<dbReference type="InterPro" id="IPR016125">
    <property type="entry name" value="Peptidase_C15-like"/>
</dbReference>
<dbReference type="PANTHER" id="PTHR23402:SF1">
    <property type="entry name" value="PYROGLUTAMYL-PEPTIDASE I"/>
    <property type="match status" value="1"/>
</dbReference>
<organism evidence="7 8">
    <name type="scientific">Microbacterium trichothecenolyticum</name>
    <name type="common">Aureobacterium trichothecenolyticum</name>
    <dbReference type="NCBI Taxonomy" id="69370"/>
    <lineage>
        <taxon>Bacteria</taxon>
        <taxon>Bacillati</taxon>
        <taxon>Actinomycetota</taxon>
        <taxon>Actinomycetes</taxon>
        <taxon>Micrococcales</taxon>
        <taxon>Microbacteriaceae</taxon>
        <taxon>Microbacterium</taxon>
    </lineage>
</organism>
<evidence type="ECO:0000256" key="6">
    <source>
        <dbReference type="PROSITE-ProRule" id="PRU10077"/>
    </source>
</evidence>
<evidence type="ECO:0000256" key="1">
    <source>
        <dbReference type="ARBA" id="ARBA00006641"/>
    </source>
</evidence>
<sequence>MTTVLLTGFEPFGGDSSNPSGAAVNLVASRWEGPELLVTAVLPVTFAGAAERMRELLAEHQPDVVIATGLAGGRAAIGVERVAVNLVDARIPDNDGDQPVDVPSVTGAAPAHFATLPVKEIARRIADCGIPAEVSYSAGTFVCNHVFFTALEAAASGTRAGFVHVPWSAELAPSTDATALPLSDIARALEIAVRTSLDVTTDTAVPGGTLH</sequence>
<dbReference type="EC" id="3.4.19.3" evidence="6"/>
<dbReference type="Gene3D" id="3.40.630.20">
    <property type="entry name" value="Peptidase C15, pyroglutamyl peptidase I-like"/>
    <property type="match status" value="1"/>
</dbReference>
<dbReference type="EMBL" id="JYJA01000018">
    <property type="protein sequence ID" value="KJL45362.1"/>
    <property type="molecule type" value="Genomic_DNA"/>
</dbReference>
<dbReference type="PRINTS" id="PR00706">
    <property type="entry name" value="PYROGLUPTASE"/>
</dbReference>
<comment type="similarity">
    <text evidence="1">Belongs to the peptidase C15 family.</text>
</comment>
<dbReference type="NCBIfam" id="TIGR00504">
    <property type="entry name" value="pyro_pdase"/>
    <property type="match status" value="1"/>
</dbReference>
<dbReference type="PANTHER" id="PTHR23402">
    <property type="entry name" value="PROTEASE FAMILY C15 PYROGLUTAMYL-PEPTIDASE I-RELATED"/>
    <property type="match status" value="1"/>
</dbReference>
<dbReference type="InterPro" id="IPR036440">
    <property type="entry name" value="Peptidase_C15-like_sf"/>
</dbReference>
<evidence type="ECO:0000313" key="7">
    <source>
        <dbReference type="EMBL" id="KJL45362.1"/>
    </source>
</evidence>
<comment type="catalytic activity">
    <reaction evidence="6">
        <text>Release of an N-terminal pyroglutamyl group from a polypeptide, the second amino acid generally not being Pro.</text>
        <dbReference type="EC" id="3.4.19.3"/>
    </reaction>
</comment>
<dbReference type="PIRSF" id="PIRSF015592">
    <property type="entry name" value="Prld-crbxl_pptds"/>
    <property type="match status" value="1"/>
</dbReference>
<comment type="caution">
    <text evidence="7">The sequence shown here is derived from an EMBL/GenBank/DDBJ whole genome shotgun (WGS) entry which is preliminary data.</text>
</comment>
<keyword evidence="5" id="KW-0788">Thiol protease</keyword>
<dbReference type="GO" id="GO:0016920">
    <property type="term" value="F:pyroglutamyl-peptidase activity"/>
    <property type="evidence" value="ECO:0007669"/>
    <property type="project" value="UniProtKB-EC"/>
</dbReference>
<evidence type="ECO:0000256" key="5">
    <source>
        <dbReference type="ARBA" id="ARBA00022807"/>
    </source>
</evidence>
<dbReference type="SUPFAM" id="SSF53182">
    <property type="entry name" value="Pyrrolidone carboxyl peptidase (pyroglutamate aminopeptidase)"/>
    <property type="match status" value="1"/>
</dbReference>
<dbReference type="GO" id="GO:0005829">
    <property type="term" value="C:cytosol"/>
    <property type="evidence" value="ECO:0007669"/>
    <property type="project" value="InterPro"/>
</dbReference>
<dbReference type="NCBIfam" id="NF009676">
    <property type="entry name" value="PRK13197.1"/>
    <property type="match status" value="1"/>
</dbReference>
<name>A0A0M2HLS8_MICTR</name>
<dbReference type="Pfam" id="PF01470">
    <property type="entry name" value="Peptidase_C15"/>
    <property type="match status" value="1"/>
</dbReference>
<dbReference type="Proteomes" id="UP000034098">
    <property type="component" value="Unassembled WGS sequence"/>
</dbReference>
<dbReference type="AlphaFoldDB" id="A0A0M2HLS8"/>
<dbReference type="InterPro" id="IPR000816">
    <property type="entry name" value="Peptidase_C15"/>
</dbReference>
<keyword evidence="3" id="KW-0645">Protease</keyword>
<evidence type="ECO:0000256" key="3">
    <source>
        <dbReference type="ARBA" id="ARBA00022670"/>
    </source>
</evidence>
<accession>A0A0M2HLS8</accession>
<dbReference type="PROSITE" id="PS01334">
    <property type="entry name" value="PYRASE_CYS"/>
    <property type="match status" value="1"/>
</dbReference>
<proteinExistence type="inferred from homology"/>
<reference evidence="7 8" key="1">
    <citation type="submission" date="2015-02" db="EMBL/GenBank/DDBJ databases">
        <title>Draft genome sequences of ten Microbacterium spp. with emphasis on heavy metal contaminated environments.</title>
        <authorList>
            <person name="Corretto E."/>
        </authorList>
    </citation>
    <scope>NUCLEOTIDE SEQUENCE [LARGE SCALE GENOMIC DNA]</scope>
    <source>
        <strain evidence="7 8">DSM 8608</strain>
    </source>
</reference>
<keyword evidence="4 7" id="KW-0378">Hydrolase</keyword>
<evidence type="ECO:0000256" key="2">
    <source>
        <dbReference type="ARBA" id="ARBA00022490"/>
    </source>
</evidence>
<dbReference type="GO" id="GO:0006508">
    <property type="term" value="P:proteolysis"/>
    <property type="evidence" value="ECO:0007669"/>
    <property type="project" value="UniProtKB-KW"/>
</dbReference>
<dbReference type="RefSeq" id="WP_045296361.1">
    <property type="nucleotide sequence ID" value="NZ_JYJA01000018.1"/>
</dbReference>